<evidence type="ECO:0000313" key="2">
    <source>
        <dbReference type="EMBL" id="KAJ4465362.1"/>
    </source>
</evidence>
<dbReference type="AlphaFoldDB" id="A0A9W8ZS94"/>
<organism evidence="2 3">
    <name type="scientific">Lentinula lateritia</name>
    <dbReference type="NCBI Taxonomy" id="40482"/>
    <lineage>
        <taxon>Eukaryota</taxon>
        <taxon>Fungi</taxon>
        <taxon>Dikarya</taxon>
        <taxon>Basidiomycota</taxon>
        <taxon>Agaricomycotina</taxon>
        <taxon>Agaricomycetes</taxon>
        <taxon>Agaricomycetidae</taxon>
        <taxon>Agaricales</taxon>
        <taxon>Marasmiineae</taxon>
        <taxon>Omphalotaceae</taxon>
        <taxon>Lentinula</taxon>
    </lineage>
</organism>
<evidence type="ECO:0000313" key="3">
    <source>
        <dbReference type="Proteomes" id="UP001150238"/>
    </source>
</evidence>
<reference evidence="2" key="2">
    <citation type="journal article" date="2023" name="Proc. Natl. Acad. Sci. U.S.A.">
        <title>A global phylogenomic analysis of the shiitake genus Lentinula.</title>
        <authorList>
            <person name="Sierra-Patev S."/>
            <person name="Min B."/>
            <person name="Naranjo-Ortiz M."/>
            <person name="Looney B."/>
            <person name="Konkel Z."/>
            <person name="Slot J.C."/>
            <person name="Sakamoto Y."/>
            <person name="Steenwyk J.L."/>
            <person name="Rokas A."/>
            <person name="Carro J."/>
            <person name="Camarero S."/>
            <person name="Ferreira P."/>
            <person name="Molpeceres G."/>
            <person name="Ruiz-Duenas F.J."/>
            <person name="Serrano A."/>
            <person name="Henrissat B."/>
            <person name="Drula E."/>
            <person name="Hughes K.W."/>
            <person name="Mata J.L."/>
            <person name="Ishikawa N.K."/>
            <person name="Vargas-Isla R."/>
            <person name="Ushijima S."/>
            <person name="Smith C.A."/>
            <person name="Donoghue J."/>
            <person name="Ahrendt S."/>
            <person name="Andreopoulos W."/>
            <person name="He G."/>
            <person name="LaButti K."/>
            <person name="Lipzen A."/>
            <person name="Ng V."/>
            <person name="Riley R."/>
            <person name="Sandor L."/>
            <person name="Barry K."/>
            <person name="Martinez A.T."/>
            <person name="Xiao Y."/>
            <person name="Gibbons J.G."/>
            <person name="Terashima K."/>
            <person name="Grigoriev I.V."/>
            <person name="Hibbett D."/>
        </authorList>
    </citation>
    <scope>NUCLEOTIDE SEQUENCE</scope>
    <source>
        <strain evidence="2">Sp2 HRB7682 ss15</strain>
    </source>
</reference>
<reference evidence="2" key="1">
    <citation type="submission" date="2022-08" db="EMBL/GenBank/DDBJ databases">
        <authorList>
            <consortium name="DOE Joint Genome Institute"/>
            <person name="Min B."/>
            <person name="Riley R."/>
            <person name="Sierra-Patev S."/>
            <person name="Naranjo-Ortiz M."/>
            <person name="Looney B."/>
            <person name="Konkel Z."/>
            <person name="Slot J.C."/>
            <person name="Sakamoto Y."/>
            <person name="Steenwyk J.L."/>
            <person name="Rokas A."/>
            <person name="Carro J."/>
            <person name="Camarero S."/>
            <person name="Ferreira P."/>
            <person name="Molpeceres G."/>
            <person name="Ruiz-Duenas F.J."/>
            <person name="Serrano A."/>
            <person name="Henrissat B."/>
            <person name="Drula E."/>
            <person name="Hughes K.W."/>
            <person name="Mata J.L."/>
            <person name="Ishikawa N.K."/>
            <person name="Vargas-Isla R."/>
            <person name="Ushijima S."/>
            <person name="Smith C.A."/>
            <person name="Ahrendt S."/>
            <person name="Andreopoulos W."/>
            <person name="He G."/>
            <person name="Labutti K."/>
            <person name="Lipzen A."/>
            <person name="Ng V."/>
            <person name="Sandor L."/>
            <person name="Barry K."/>
            <person name="Martinez A.T."/>
            <person name="Xiao Y."/>
            <person name="Gibbons J.G."/>
            <person name="Terashima K."/>
            <person name="Hibbett D.S."/>
            <person name="Grigoriev I.V."/>
        </authorList>
    </citation>
    <scope>NUCLEOTIDE SEQUENCE</scope>
    <source>
        <strain evidence="2">Sp2 HRB7682 ss15</strain>
    </source>
</reference>
<dbReference type="EMBL" id="JANVFS010000051">
    <property type="protein sequence ID" value="KAJ4465362.1"/>
    <property type="molecule type" value="Genomic_DNA"/>
</dbReference>
<evidence type="ECO:0000256" key="1">
    <source>
        <dbReference type="SAM" id="MobiDB-lite"/>
    </source>
</evidence>
<feature type="region of interest" description="Disordered" evidence="1">
    <location>
        <begin position="98"/>
        <end position="125"/>
    </location>
</feature>
<name>A0A9W8ZS94_9AGAR</name>
<sequence>MTETKIGSEFHQPLASQAVADMAQCATCAVTYPALFSVMFSPLPPLPPLTESLEAKISSEFHQPLASQAVADMAQCATCAMTYPALFSVMFSPLPPSPPLTESLEPKIGSEFSEPSPLPPSPPLIESLETKIGSEFSVMFSPLPPSPPLSITRNQD</sequence>
<gene>
    <name evidence="2" type="ORF">C8J55DRAFT_566287</name>
</gene>
<proteinExistence type="predicted"/>
<dbReference type="Proteomes" id="UP001150238">
    <property type="component" value="Unassembled WGS sequence"/>
</dbReference>
<accession>A0A9W8ZS94</accession>
<protein>
    <submittedName>
        <fullName evidence="2">Uncharacterized protein</fullName>
    </submittedName>
</protein>
<comment type="caution">
    <text evidence="2">The sequence shown here is derived from an EMBL/GenBank/DDBJ whole genome shotgun (WGS) entry which is preliminary data.</text>
</comment>